<keyword evidence="4" id="KW-0479">Metal-binding</keyword>
<dbReference type="InterPro" id="IPR006314">
    <property type="entry name" value="Dyp_peroxidase"/>
</dbReference>
<keyword evidence="3" id="KW-0349">Heme</keyword>
<evidence type="ECO:0000256" key="2">
    <source>
        <dbReference type="ARBA" id="ARBA00022559"/>
    </source>
</evidence>
<dbReference type="SUPFAM" id="SSF54909">
    <property type="entry name" value="Dimeric alpha+beta barrel"/>
    <property type="match status" value="1"/>
</dbReference>
<dbReference type="PANTHER" id="PTHR30521:SF4">
    <property type="entry name" value="DEFERROCHELATASE"/>
    <property type="match status" value="1"/>
</dbReference>
<evidence type="ECO:0000313" key="12">
    <source>
        <dbReference type="Proteomes" id="UP000199220"/>
    </source>
</evidence>
<sequence>MSDSHHGPSRRQALIGSAVVGWGAAAALGIDRVATARETPTATGSRTVPFHGRHQTGVTVPPQAHAAHVALDLLPETDLTGIRRMMRLLSDDAARLTQGRPALGDTERELAHTPSALTITFGFGRELVTRAGGPVPDWLSPLPAFEIDRLTEAWSGGDLLLLVAADDPVAVAHAVRMLSKDARQFASVRWVQHGFRNARGSTAPGTTMRNLFGQVDGTVNPAPGTAEFDQLVWHSGGWLDGGTSVVIRRIAMDLDGWDRVARVDREGAVGRRLDNGAPITGTREHDDPDFDAVDERGFPVIAEYAHIRRARSPNVAERFLRRGYNYDDPPPAGQLSDSGLIFVAMQADPVRQFVPVQRRLDDLDLLNEWTTPVGSAVFAIPPGCADGGYIGETLLG</sequence>
<evidence type="ECO:0000259" key="10">
    <source>
        <dbReference type="Pfam" id="PF20628"/>
    </source>
</evidence>
<keyword evidence="2 11" id="KW-0575">Peroxidase</keyword>
<proteinExistence type="inferred from homology"/>
<comment type="similarity">
    <text evidence="8">Belongs to the DyP-type peroxidase family.</text>
</comment>
<dbReference type="PROSITE" id="PS51404">
    <property type="entry name" value="DYP_PEROXIDASE"/>
    <property type="match status" value="1"/>
</dbReference>
<dbReference type="PROSITE" id="PS51318">
    <property type="entry name" value="TAT"/>
    <property type="match status" value="1"/>
</dbReference>
<dbReference type="GO" id="GO:0020037">
    <property type="term" value="F:heme binding"/>
    <property type="evidence" value="ECO:0007669"/>
    <property type="project" value="InterPro"/>
</dbReference>
<dbReference type="Proteomes" id="UP000199220">
    <property type="component" value="Unassembled WGS sequence"/>
</dbReference>
<name>A0A1H5BQ75_9MICO</name>
<protein>
    <submittedName>
        <fullName evidence="11">Dye decolorizing peroxidase</fullName>
    </submittedName>
</protein>
<comment type="cofactor">
    <cofactor evidence="1">
        <name>heme b</name>
        <dbReference type="ChEBI" id="CHEBI:60344"/>
    </cofactor>
</comment>
<dbReference type="PANTHER" id="PTHR30521">
    <property type="entry name" value="DEFERROCHELATASE/PEROXIDASE"/>
    <property type="match status" value="1"/>
</dbReference>
<evidence type="ECO:0000256" key="1">
    <source>
        <dbReference type="ARBA" id="ARBA00001970"/>
    </source>
</evidence>
<dbReference type="InterPro" id="IPR006311">
    <property type="entry name" value="TAT_signal"/>
</dbReference>
<accession>A0A1H5BQ75</accession>
<dbReference type="OrthoDB" id="9781066at2"/>
<evidence type="ECO:0000259" key="9">
    <source>
        <dbReference type="Pfam" id="PF04261"/>
    </source>
</evidence>
<dbReference type="GO" id="GO:0005829">
    <property type="term" value="C:cytosol"/>
    <property type="evidence" value="ECO:0007669"/>
    <property type="project" value="TreeGrafter"/>
</dbReference>
<dbReference type="Pfam" id="PF20628">
    <property type="entry name" value="Dyp_perox_C"/>
    <property type="match status" value="1"/>
</dbReference>
<dbReference type="NCBIfam" id="TIGR01413">
    <property type="entry name" value="Dyp_perox_fam"/>
    <property type="match status" value="1"/>
</dbReference>
<organism evidence="11 12">
    <name type="scientific">Ruania alba</name>
    <dbReference type="NCBI Taxonomy" id="648782"/>
    <lineage>
        <taxon>Bacteria</taxon>
        <taxon>Bacillati</taxon>
        <taxon>Actinomycetota</taxon>
        <taxon>Actinomycetes</taxon>
        <taxon>Micrococcales</taxon>
        <taxon>Ruaniaceae</taxon>
        <taxon>Ruania</taxon>
    </lineage>
</organism>
<dbReference type="InterPro" id="IPR011008">
    <property type="entry name" value="Dimeric_a/b-barrel"/>
</dbReference>
<dbReference type="InterPro" id="IPR048327">
    <property type="entry name" value="Dyp_perox_N"/>
</dbReference>
<evidence type="ECO:0000313" key="11">
    <source>
        <dbReference type="EMBL" id="SED56516.1"/>
    </source>
</evidence>
<dbReference type="AlphaFoldDB" id="A0A1H5BQ75"/>
<evidence type="ECO:0000256" key="8">
    <source>
        <dbReference type="ARBA" id="ARBA00025737"/>
    </source>
</evidence>
<evidence type="ECO:0000256" key="4">
    <source>
        <dbReference type="ARBA" id="ARBA00022723"/>
    </source>
</evidence>
<evidence type="ECO:0000256" key="3">
    <source>
        <dbReference type="ARBA" id="ARBA00022617"/>
    </source>
</evidence>
<reference evidence="12" key="1">
    <citation type="submission" date="2016-10" db="EMBL/GenBank/DDBJ databases">
        <authorList>
            <person name="Varghese N."/>
            <person name="Submissions S."/>
        </authorList>
    </citation>
    <scope>NUCLEOTIDE SEQUENCE [LARGE SCALE GENOMIC DNA]</scope>
    <source>
        <strain evidence="12">DSM 21368</strain>
    </source>
</reference>
<dbReference type="EMBL" id="FNTX01000001">
    <property type="protein sequence ID" value="SED56516.1"/>
    <property type="molecule type" value="Genomic_DNA"/>
</dbReference>
<evidence type="ECO:0000256" key="5">
    <source>
        <dbReference type="ARBA" id="ARBA00022729"/>
    </source>
</evidence>
<keyword evidence="6" id="KW-0560">Oxidoreductase</keyword>
<keyword evidence="5" id="KW-0732">Signal</keyword>
<dbReference type="RefSeq" id="WP_089771263.1">
    <property type="nucleotide sequence ID" value="NZ_FNTX01000001.1"/>
</dbReference>
<dbReference type="InterPro" id="IPR048328">
    <property type="entry name" value="Dyp_perox_C"/>
</dbReference>
<feature type="domain" description="Dyp-type peroxidase C-terminal" evidence="10">
    <location>
        <begin position="208"/>
        <end position="384"/>
    </location>
</feature>
<feature type="domain" description="Dyp-type peroxidase N-terminal" evidence="9">
    <location>
        <begin position="55"/>
        <end position="196"/>
    </location>
</feature>
<dbReference type="STRING" id="648782.SAMN04488554_0163"/>
<dbReference type="Pfam" id="PF04261">
    <property type="entry name" value="Dyp_perox_N"/>
    <property type="match status" value="1"/>
</dbReference>
<evidence type="ECO:0000256" key="7">
    <source>
        <dbReference type="ARBA" id="ARBA00023004"/>
    </source>
</evidence>
<keyword evidence="7" id="KW-0408">Iron</keyword>
<dbReference type="GO" id="GO:0004601">
    <property type="term" value="F:peroxidase activity"/>
    <property type="evidence" value="ECO:0007669"/>
    <property type="project" value="UniProtKB-KW"/>
</dbReference>
<gene>
    <name evidence="11" type="ORF">SAMN04488554_0163</name>
</gene>
<keyword evidence="12" id="KW-1185">Reference proteome</keyword>
<dbReference type="GO" id="GO:0046872">
    <property type="term" value="F:metal ion binding"/>
    <property type="evidence" value="ECO:0007669"/>
    <property type="project" value="UniProtKB-KW"/>
</dbReference>
<evidence type="ECO:0000256" key="6">
    <source>
        <dbReference type="ARBA" id="ARBA00023002"/>
    </source>
</evidence>